<dbReference type="OrthoDB" id="4351102at2"/>
<accession>A0A561T697</accession>
<dbReference type="EMBL" id="VIWT01000004">
    <property type="protein sequence ID" value="TWF82636.1"/>
    <property type="molecule type" value="Genomic_DNA"/>
</dbReference>
<name>A0A561T697_9ACTN</name>
<proteinExistence type="predicted"/>
<protein>
    <recommendedName>
        <fullName evidence="3">GDSL-like lipase/acylhydrolase family protein</fullName>
    </recommendedName>
</protein>
<reference evidence="1 2" key="1">
    <citation type="submission" date="2019-06" db="EMBL/GenBank/DDBJ databases">
        <title>Sequencing the genomes of 1000 actinobacteria strains.</title>
        <authorList>
            <person name="Klenk H.-P."/>
        </authorList>
    </citation>
    <scope>NUCLEOTIDE SEQUENCE [LARGE SCALE GENOMIC DNA]</scope>
    <source>
        <strain evidence="1 2">DSM 44826</strain>
    </source>
</reference>
<organism evidence="1 2">
    <name type="scientific">Kitasatospora viridis</name>
    <dbReference type="NCBI Taxonomy" id="281105"/>
    <lineage>
        <taxon>Bacteria</taxon>
        <taxon>Bacillati</taxon>
        <taxon>Actinomycetota</taxon>
        <taxon>Actinomycetes</taxon>
        <taxon>Kitasatosporales</taxon>
        <taxon>Streptomycetaceae</taxon>
        <taxon>Kitasatospora</taxon>
    </lineage>
</organism>
<evidence type="ECO:0008006" key="3">
    <source>
        <dbReference type="Google" id="ProtNLM"/>
    </source>
</evidence>
<sequence>MYLYANGCSMTYGSELRDDPVTKTCSDNSYRWKHSWPGSLAQLTDAQGAFNDAWPSGSNDRVVRTTVQFVLEHWLGRGLPADGLLVVIGWSHPARREFFVDGAFRQVVPHHGYDIPRLDALVRQYRATAWHEEESRWRFAVQALTLRSFLRDHGIRYLFFDALCTNTPPDGLEHGGQLADHYLGFGRPGAAMAELLDGDPANWSGRHPSEAGHARWAQRIHDALGPLDGARAEPAALAAAGLPELGGNATVARHDVKDGDRTGMRTPGALRAAGMRVRHALRKDPFLYP</sequence>
<evidence type="ECO:0000313" key="1">
    <source>
        <dbReference type="EMBL" id="TWF82636.1"/>
    </source>
</evidence>
<dbReference type="InterPro" id="IPR045715">
    <property type="entry name" value="DUF6071"/>
</dbReference>
<dbReference type="Pfam" id="PF19547">
    <property type="entry name" value="DUF6071"/>
    <property type="match status" value="1"/>
</dbReference>
<dbReference type="RefSeq" id="WP_145909927.1">
    <property type="nucleotide sequence ID" value="NZ_BAAAMZ010000017.1"/>
</dbReference>
<keyword evidence="2" id="KW-1185">Reference proteome</keyword>
<evidence type="ECO:0000313" key="2">
    <source>
        <dbReference type="Proteomes" id="UP000317940"/>
    </source>
</evidence>
<dbReference type="Proteomes" id="UP000317940">
    <property type="component" value="Unassembled WGS sequence"/>
</dbReference>
<comment type="caution">
    <text evidence="1">The sequence shown here is derived from an EMBL/GenBank/DDBJ whole genome shotgun (WGS) entry which is preliminary data.</text>
</comment>
<dbReference type="AlphaFoldDB" id="A0A561T697"/>
<gene>
    <name evidence="1" type="ORF">FHX73_14118</name>
</gene>